<comment type="catalytic activity">
    <reaction evidence="8">
        <text>L-aspartate + O2 = iminosuccinate + H2O2</text>
        <dbReference type="Rhea" id="RHEA:25876"/>
        <dbReference type="ChEBI" id="CHEBI:15379"/>
        <dbReference type="ChEBI" id="CHEBI:16240"/>
        <dbReference type="ChEBI" id="CHEBI:29991"/>
        <dbReference type="ChEBI" id="CHEBI:77875"/>
        <dbReference type="EC" id="1.4.3.16"/>
    </reaction>
    <physiologicalReaction direction="left-to-right" evidence="8">
        <dbReference type="Rhea" id="RHEA:25877"/>
    </physiologicalReaction>
</comment>
<dbReference type="RefSeq" id="WP_167465036.1">
    <property type="nucleotide sequence ID" value="NZ_CP046171.1"/>
</dbReference>
<dbReference type="EMBL" id="CP046171">
    <property type="protein sequence ID" value="QIS05985.1"/>
    <property type="molecule type" value="Genomic_DNA"/>
</dbReference>
<dbReference type="InterPro" id="IPR003953">
    <property type="entry name" value="FAD-dep_OxRdtase_2_FAD-bd"/>
</dbReference>
<dbReference type="PANTHER" id="PTHR42716:SF2">
    <property type="entry name" value="L-ASPARTATE OXIDASE, CHLOROPLASTIC"/>
    <property type="match status" value="1"/>
</dbReference>
<keyword evidence="4" id="KW-0274">FAD</keyword>
<dbReference type="GO" id="GO:0009435">
    <property type="term" value="P:NAD+ biosynthetic process"/>
    <property type="evidence" value="ECO:0007669"/>
    <property type="project" value="InterPro"/>
</dbReference>
<sequence>MTQLETDVLVLGGGPAGTWAAVSAAANGARVVLADKARCGTSGPTAHGTTSLWNIPPGPARDEAVDRGYLHGGGLGDPEWMHRVLDETHHRVEQLAGWGYRFPGSDPGSSLRVYLDGASYLRRMRRSVLAAGVRVLDHHPALQLLVDRDGRVAGAAGVRRLDNCLPWSVRAGAVVVATGGCAFLSGGAGTDVDTGDGLLFAAEAGAELSGMEFSSAYSLVPAPNAPVPSGWANPGGLALHFATFTDESGTVLAGRAAAFAAIADGRRVFASLDDIPALLRGGLAKLGLVDHAGRVALRAVLEGTVRGTGGLRITGRDCATTVEGLFGAGDVTTREPITGAVSGFGGQGGAWAIASGVWAGAGAAAYARTAELAATAREVPGAGLNAVARIDPRAVVGLVQEHTLPLRRSYWRSAGSLRDSIGELDAMWPGAEFELGGSGLDRLRARQAAALLAVARWTKYSALARTETRGMHRRTDHPGAEADWRVRLMSGGLDAVWVRPDAHGLAARAPVPVPLARDPLARRRPEAIVLGAHEEQVVPAYPRVPGVLSARSAAIPDAPEIVPEPAPAPVAARLTTPSH</sequence>
<dbReference type="InterPro" id="IPR036188">
    <property type="entry name" value="FAD/NAD-bd_sf"/>
</dbReference>
<evidence type="ECO:0000256" key="1">
    <source>
        <dbReference type="ARBA" id="ARBA00001974"/>
    </source>
</evidence>
<organism evidence="11 12">
    <name type="scientific">Nocardia brasiliensis</name>
    <dbReference type="NCBI Taxonomy" id="37326"/>
    <lineage>
        <taxon>Bacteria</taxon>
        <taxon>Bacillati</taxon>
        <taxon>Actinomycetota</taxon>
        <taxon>Actinomycetes</taxon>
        <taxon>Mycobacteriales</taxon>
        <taxon>Nocardiaceae</taxon>
        <taxon>Nocardia</taxon>
    </lineage>
</organism>
<evidence type="ECO:0000256" key="4">
    <source>
        <dbReference type="ARBA" id="ARBA00022827"/>
    </source>
</evidence>
<evidence type="ECO:0000313" key="11">
    <source>
        <dbReference type="EMBL" id="QIS05985.1"/>
    </source>
</evidence>
<dbReference type="PRINTS" id="PR00469">
    <property type="entry name" value="PNDRDTASEII"/>
</dbReference>
<dbReference type="Gene3D" id="3.50.50.60">
    <property type="entry name" value="FAD/NAD(P)-binding domain"/>
    <property type="match status" value="1"/>
</dbReference>
<protein>
    <recommendedName>
        <fullName evidence="2">L-aspartate oxidase</fullName>
    </recommendedName>
    <alternativeName>
        <fullName evidence="7">Quinolinate synthase B</fullName>
    </alternativeName>
</protein>
<dbReference type="PRINTS" id="PR00368">
    <property type="entry name" value="FADPNR"/>
</dbReference>
<comment type="cofactor">
    <cofactor evidence="1">
        <name>FAD</name>
        <dbReference type="ChEBI" id="CHEBI:57692"/>
    </cofactor>
</comment>
<dbReference type="PANTHER" id="PTHR42716">
    <property type="entry name" value="L-ASPARTATE OXIDASE"/>
    <property type="match status" value="1"/>
</dbReference>
<dbReference type="SUPFAM" id="SSF46977">
    <property type="entry name" value="Succinate dehydrogenase/fumarate reductase flavoprotein C-terminal domain"/>
    <property type="match status" value="1"/>
</dbReference>
<dbReference type="AlphaFoldDB" id="A0A6G9XYG0"/>
<name>A0A6G9XYG0_NOCBR</name>
<reference evidence="11 12" key="1">
    <citation type="journal article" date="2019" name="ACS Chem. Biol.">
        <title>Identification and Mobilization of a Cryptic Antibiotic Biosynthesis Gene Locus from a Human-Pathogenic Nocardia Isolate.</title>
        <authorList>
            <person name="Herisse M."/>
            <person name="Ishida K."/>
            <person name="Porter J.L."/>
            <person name="Howden B."/>
            <person name="Hertweck C."/>
            <person name="Stinear T.P."/>
            <person name="Pidot S.J."/>
        </authorList>
    </citation>
    <scope>NUCLEOTIDE SEQUENCE [LARGE SCALE GENOMIC DNA]</scope>
    <source>
        <strain evidence="11 12">AUSMDU00024985</strain>
    </source>
</reference>
<evidence type="ECO:0000256" key="5">
    <source>
        <dbReference type="ARBA" id="ARBA00023002"/>
    </source>
</evidence>
<proteinExistence type="predicted"/>
<evidence type="ECO:0000259" key="9">
    <source>
        <dbReference type="Pfam" id="PF00890"/>
    </source>
</evidence>
<keyword evidence="3" id="KW-0285">Flavoprotein</keyword>
<evidence type="ECO:0000256" key="3">
    <source>
        <dbReference type="ARBA" id="ARBA00022630"/>
    </source>
</evidence>
<dbReference type="Pfam" id="PF00890">
    <property type="entry name" value="FAD_binding_2"/>
    <property type="match status" value="1"/>
</dbReference>
<dbReference type="Gene3D" id="1.20.58.100">
    <property type="entry name" value="Fumarate reductase/succinate dehydrogenase flavoprotein-like, C-terminal domain"/>
    <property type="match status" value="1"/>
</dbReference>
<dbReference type="InterPro" id="IPR005288">
    <property type="entry name" value="NadB"/>
</dbReference>
<keyword evidence="5" id="KW-0560">Oxidoreductase</keyword>
<gene>
    <name evidence="11" type="ORF">F5X71_30025</name>
</gene>
<dbReference type="InterPro" id="IPR037099">
    <property type="entry name" value="Fum_R/Succ_DH_flav-like_C_sf"/>
</dbReference>
<evidence type="ECO:0000256" key="8">
    <source>
        <dbReference type="ARBA" id="ARBA00048305"/>
    </source>
</evidence>
<evidence type="ECO:0000256" key="2">
    <source>
        <dbReference type="ARBA" id="ARBA00021901"/>
    </source>
</evidence>
<dbReference type="InterPro" id="IPR015939">
    <property type="entry name" value="Fum_Rdtase/Succ_DH_flav-like_C"/>
</dbReference>
<evidence type="ECO:0000259" key="10">
    <source>
        <dbReference type="Pfam" id="PF02910"/>
    </source>
</evidence>
<dbReference type="SUPFAM" id="SSF51905">
    <property type="entry name" value="FAD/NAD(P)-binding domain"/>
    <property type="match status" value="1"/>
</dbReference>
<feature type="domain" description="Fumarate reductase/succinate dehydrogenase flavoprotein-like C-terminal" evidence="10">
    <location>
        <begin position="442"/>
        <end position="479"/>
    </location>
</feature>
<dbReference type="GO" id="GO:0008734">
    <property type="term" value="F:L-aspartate oxidase activity"/>
    <property type="evidence" value="ECO:0007669"/>
    <property type="project" value="UniProtKB-EC"/>
</dbReference>
<dbReference type="Proteomes" id="UP000501705">
    <property type="component" value="Chromosome"/>
</dbReference>
<comment type="function">
    <text evidence="6">Catalyzes the oxidation of L-aspartate to iminoaspartate, the first step in the de novo biosynthesis of NAD(+).</text>
</comment>
<dbReference type="Pfam" id="PF02910">
    <property type="entry name" value="Succ_DH_flav_C"/>
    <property type="match status" value="1"/>
</dbReference>
<accession>A0A6G9XYG0</accession>
<evidence type="ECO:0000256" key="7">
    <source>
        <dbReference type="ARBA" id="ARBA00030386"/>
    </source>
</evidence>
<evidence type="ECO:0000256" key="6">
    <source>
        <dbReference type="ARBA" id="ARBA00029426"/>
    </source>
</evidence>
<evidence type="ECO:0000313" key="12">
    <source>
        <dbReference type="Proteomes" id="UP000501705"/>
    </source>
</evidence>
<feature type="domain" description="FAD-dependent oxidoreductase 2 FAD-binding" evidence="9">
    <location>
        <begin position="7"/>
        <end position="213"/>
    </location>
</feature>